<dbReference type="Pfam" id="PF16335">
    <property type="entry name" value="GtaA_6_Hairpin"/>
    <property type="match status" value="1"/>
</dbReference>
<protein>
    <recommendedName>
        <fullName evidence="1">Glutaminase A central domain-containing protein</fullName>
    </recommendedName>
</protein>
<dbReference type="InterPro" id="IPR032514">
    <property type="entry name" value="GtaA_central"/>
</dbReference>
<feature type="domain" description="Glutaminase A central" evidence="1">
    <location>
        <begin position="19"/>
        <end position="113"/>
    </location>
</feature>
<comment type="caution">
    <text evidence="2">The sequence shown here is derived from an EMBL/GenBank/DDBJ whole genome shotgun (WGS) entry which is preliminary data.</text>
</comment>
<dbReference type="PANTHER" id="PTHR31987">
    <property type="entry name" value="GLUTAMINASE A-RELATED"/>
    <property type="match status" value="1"/>
</dbReference>
<evidence type="ECO:0000313" key="2">
    <source>
        <dbReference type="EMBL" id="KAK5192711.1"/>
    </source>
</evidence>
<accession>A0ABR0LL33</accession>
<proteinExistence type="predicted"/>
<reference evidence="2 3" key="1">
    <citation type="submission" date="2023-08" db="EMBL/GenBank/DDBJ databases">
        <title>Black Yeasts Isolated from many extreme environments.</title>
        <authorList>
            <person name="Coleine C."/>
            <person name="Stajich J.E."/>
            <person name="Selbmann L."/>
        </authorList>
    </citation>
    <scope>NUCLEOTIDE SEQUENCE [LARGE SCALE GENOMIC DNA]</scope>
    <source>
        <strain evidence="2 3">CCFEE 536</strain>
    </source>
</reference>
<dbReference type="InterPro" id="IPR052743">
    <property type="entry name" value="Glutaminase_GtaA"/>
</dbReference>
<name>A0ABR0LL33_9PEZI</name>
<dbReference type="EMBL" id="JAVRRA010017985">
    <property type="protein sequence ID" value="KAK5192711.1"/>
    <property type="molecule type" value="Genomic_DNA"/>
</dbReference>
<organism evidence="2 3">
    <name type="scientific">Cryomyces antarcticus</name>
    <dbReference type="NCBI Taxonomy" id="329879"/>
    <lineage>
        <taxon>Eukaryota</taxon>
        <taxon>Fungi</taxon>
        <taxon>Dikarya</taxon>
        <taxon>Ascomycota</taxon>
        <taxon>Pezizomycotina</taxon>
        <taxon>Dothideomycetes</taxon>
        <taxon>Dothideomycetes incertae sedis</taxon>
        <taxon>Cryomyces</taxon>
    </lineage>
</organism>
<dbReference type="PANTHER" id="PTHR31987:SF1">
    <property type="entry name" value="GLUTAMINASE A"/>
    <property type="match status" value="1"/>
</dbReference>
<gene>
    <name evidence="2" type="ORF">LTR16_007397</name>
</gene>
<sequence>MGAYVLAIPPALACGGNATNASEPLMFQKEISSDGNVNTVDIMYPAMPFFFHANPELLRYNLEPLFYNQENDFYPNGYSMHDLGSHFPNATGHVEGSGEYMPVEESSNMLLMT</sequence>
<feature type="non-terminal residue" evidence="2">
    <location>
        <position position="113"/>
    </location>
</feature>
<keyword evidence="3" id="KW-1185">Reference proteome</keyword>
<evidence type="ECO:0000313" key="3">
    <source>
        <dbReference type="Proteomes" id="UP001357485"/>
    </source>
</evidence>
<evidence type="ECO:0000259" key="1">
    <source>
        <dbReference type="Pfam" id="PF16335"/>
    </source>
</evidence>
<dbReference type="Proteomes" id="UP001357485">
    <property type="component" value="Unassembled WGS sequence"/>
</dbReference>